<feature type="region of interest" description="Disordered" evidence="1">
    <location>
        <begin position="18"/>
        <end position="117"/>
    </location>
</feature>
<reference evidence="2" key="1">
    <citation type="submission" date="2022-07" db="EMBL/GenBank/DDBJ databases">
        <title>Genome Sequence of Leucocoprinus birnbaumii.</title>
        <authorList>
            <person name="Buettner E."/>
        </authorList>
    </citation>
    <scope>NUCLEOTIDE SEQUENCE</scope>
    <source>
        <strain evidence="2">VT141</strain>
    </source>
</reference>
<sequence length="204" mass="22848">MNFLWQASVYLENLAGSVCVGEGEGEGDGRRRREEEEEEEEKSEGEDGREGFGEECSTTRRIPAPRNVQSQPSIPDPSTPTAPIPIEAKSRSTDAPDAHTSRLPDVTGREPTDEAATTRLTRHEIKKKRKVVVRQQPVLHHSTAEVLQIRLRSRALMASEMTPGPLKEELGLYACFHATVEHECNFERAQFAPAKQQVLLQCQY</sequence>
<feature type="compositionally biased region" description="Basic and acidic residues" evidence="1">
    <location>
        <begin position="88"/>
        <end position="112"/>
    </location>
</feature>
<organism evidence="2 3">
    <name type="scientific">Leucocoprinus birnbaumii</name>
    <dbReference type="NCBI Taxonomy" id="56174"/>
    <lineage>
        <taxon>Eukaryota</taxon>
        <taxon>Fungi</taxon>
        <taxon>Dikarya</taxon>
        <taxon>Basidiomycota</taxon>
        <taxon>Agaricomycotina</taxon>
        <taxon>Agaricomycetes</taxon>
        <taxon>Agaricomycetidae</taxon>
        <taxon>Agaricales</taxon>
        <taxon>Agaricineae</taxon>
        <taxon>Agaricaceae</taxon>
        <taxon>Leucocoprinus</taxon>
    </lineage>
</organism>
<evidence type="ECO:0000313" key="3">
    <source>
        <dbReference type="Proteomes" id="UP001213000"/>
    </source>
</evidence>
<comment type="caution">
    <text evidence="2">The sequence shown here is derived from an EMBL/GenBank/DDBJ whole genome shotgun (WGS) entry which is preliminary data.</text>
</comment>
<dbReference type="AlphaFoldDB" id="A0AAD5VIM8"/>
<feature type="compositionally biased region" description="Acidic residues" evidence="1">
    <location>
        <begin position="35"/>
        <end position="44"/>
    </location>
</feature>
<feature type="compositionally biased region" description="Pro residues" evidence="1">
    <location>
        <begin position="74"/>
        <end position="83"/>
    </location>
</feature>
<dbReference type="EMBL" id="JANIEX010001013">
    <property type="protein sequence ID" value="KAJ3561374.1"/>
    <property type="molecule type" value="Genomic_DNA"/>
</dbReference>
<accession>A0AAD5VIM8</accession>
<dbReference type="Proteomes" id="UP001213000">
    <property type="component" value="Unassembled WGS sequence"/>
</dbReference>
<proteinExistence type="predicted"/>
<name>A0AAD5VIM8_9AGAR</name>
<protein>
    <submittedName>
        <fullName evidence="2">Uncharacterized protein</fullName>
    </submittedName>
</protein>
<evidence type="ECO:0000256" key="1">
    <source>
        <dbReference type="SAM" id="MobiDB-lite"/>
    </source>
</evidence>
<keyword evidence="3" id="KW-1185">Reference proteome</keyword>
<evidence type="ECO:0000313" key="2">
    <source>
        <dbReference type="EMBL" id="KAJ3561374.1"/>
    </source>
</evidence>
<gene>
    <name evidence="2" type="ORF">NP233_g10227</name>
</gene>